<dbReference type="AlphaFoldDB" id="A0A0L7KZV2"/>
<proteinExistence type="predicted"/>
<keyword evidence="4" id="KW-1185">Reference proteome</keyword>
<sequence>MVVGGERVKRGELPWHAGIYRKNVTSYEQICGGSLISKRVVISAAHCFWTDLEKQLPASQFAVAVGKLYRPWDDTVDQAQKSDVIILITSRPGIHHASCMLKNAVIKAFH</sequence>
<feature type="domain" description="Peptidase S1" evidence="2">
    <location>
        <begin position="2"/>
        <end position="75"/>
    </location>
</feature>
<dbReference type="STRING" id="104452.A0A0L7KZV2"/>
<dbReference type="SUPFAM" id="SSF50494">
    <property type="entry name" value="Trypsin-like serine proteases"/>
    <property type="match status" value="1"/>
</dbReference>
<keyword evidence="1" id="KW-1015">Disulfide bond</keyword>
<dbReference type="PROSITE" id="PS00134">
    <property type="entry name" value="TRYPSIN_HIS"/>
    <property type="match status" value="1"/>
</dbReference>
<dbReference type="Gene3D" id="2.40.10.10">
    <property type="entry name" value="Trypsin-like serine proteases"/>
    <property type="match status" value="1"/>
</dbReference>
<evidence type="ECO:0000313" key="4">
    <source>
        <dbReference type="Proteomes" id="UP000037510"/>
    </source>
</evidence>
<dbReference type="InterPro" id="IPR043504">
    <property type="entry name" value="Peptidase_S1_PA_chymotrypsin"/>
</dbReference>
<accession>A0A0L7KZV2</accession>
<reference evidence="3 4" key="1">
    <citation type="journal article" date="2015" name="Genome Biol. Evol.">
        <title>The genome of winter moth (Operophtera brumata) provides a genomic perspective on sexual dimorphism and phenology.</title>
        <authorList>
            <person name="Derks M.F."/>
            <person name="Smit S."/>
            <person name="Salis L."/>
            <person name="Schijlen E."/>
            <person name="Bossers A."/>
            <person name="Mateman C."/>
            <person name="Pijl A.S."/>
            <person name="de Ridder D."/>
            <person name="Groenen M.A."/>
            <person name="Visser M.E."/>
            <person name="Megens H.J."/>
        </authorList>
    </citation>
    <scope>NUCLEOTIDE SEQUENCE [LARGE SCALE GENOMIC DNA]</scope>
    <source>
        <strain evidence="3">WM2013NL</strain>
        <tissue evidence="3">Head and thorax</tissue>
    </source>
</reference>
<evidence type="ECO:0000256" key="1">
    <source>
        <dbReference type="ARBA" id="ARBA00023157"/>
    </source>
</evidence>
<dbReference type="GO" id="GO:0004252">
    <property type="term" value="F:serine-type endopeptidase activity"/>
    <property type="evidence" value="ECO:0007669"/>
    <property type="project" value="InterPro"/>
</dbReference>
<dbReference type="PANTHER" id="PTHR24252:SF7">
    <property type="entry name" value="HYALIN"/>
    <property type="match status" value="1"/>
</dbReference>
<protein>
    <submittedName>
        <fullName evidence="3">Hemolymph protein 14</fullName>
    </submittedName>
</protein>
<evidence type="ECO:0000313" key="3">
    <source>
        <dbReference type="EMBL" id="KOB68747.1"/>
    </source>
</evidence>
<dbReference type="EMBL" id="JTDY01003985">
    <property type="protein sequence ID" value="KOB68747.1"/>
    <property type="molecule type" value="Genomic_DNA"/>
</dbReference>
<dbReference type="InterPro" id="IPR001254">
    <property type="entry name" value="Trypsin_dom"/>
</dbReference>
<dbReference type="Proteomes" id="UP000037510">
    <property type="component" value="Unassembled WGS sequence"/>
</dbReference>
<evidence type="ECO:0000259" key="2">
    <source>
        <dbReference type="Pfam" id="PF00089"/>
    </source>
</evidence>
<comment type="caution">
    <text evidence="3">The sequence shown here is derived from an EMBL/GenBank/DDBJ whole genome shotgun (WGS) entry which is preliminary data.</text>
</comment>
<gene>
    <name evidence="3" type="ORF">OBRU01_17892</name>
</gene>
<dbReference type="InterPro" id="IPR009003">
    <property type="entry name" value="Peptidase_S1_PA"/>
</dbReference>
<dbReference type="PANTHER" id="PTHR24252">
    <property type="entry name" value="ACROSIN-RELATED"/>
    <property type="match status" value="1"/>
</dbReference>
<dbReference type="Pfam" id="PF00089">
    <property type="entry name" value="Trypsin"/>
    <property type="match status" value="1"/>
</dbReference>
<dbReference type="GO" id="GO:0006508">
    <property type="term" value="P:proteolysis"/>
    <property type="evidence" value="ECO:0007669"/>
    <property type="project" value="InterPro"/>
</dbReference>
<name>A0A0L7KZV2_OPEBR</name>
<dbReference type="InterPro" id="IPR018114">
    <property type="entry name" value="TRYPSIN_HIS"/>
</dbReference>
<organism evidence="3 4">
    <name type="scientific">Operophtera brumata</name>
    <name type="common">Winter moth</name>
    <name type="synonym">Phalaena brumata</name>
    <dbReference type="NCBI Taxonomy" id="104452"/>
    <lineage>
        <taxon>Eukaryota</taxon>
        <taxon>Metazoa</taxon>
        <taxon>Ecdysozoa</taxon>
        <taxon>Arthropoda</taxon>
        <taxon>Hexapoda</taxon>
        <taxon>Insecta</taxon>
        <taxon>Pterygota</taxon>
        <taxon>Neoptera</taxon>
        <taxon>Endopterygota</taxon>
        <taxon>Lepidoptera</taxon>
        <taxon>Glossata</taxon>
        <taxon>Ditrysia</taxon>
        <taxon>Geometroidea</taxon>
        <taxon>Geometridae</taxon>
        <taxon>Larentiinae</taxon>
        <taxon>Operophtera</taxon>
    </lineage>
</organism>